<evidence type="ECO:0000256" key="8">
    <source>
        <dbReference type="ARBA" id="ARBA00022763"/>
    </source>
</evidence>
<evidence type="ECO:0000256" key="4">
    <source>
        <dbReference type="ARBA" id="ARBA00006019"/>
    </source>
</evidence>
<keyword evidence="6" id="KW-1017">Isopeptide bond</keyword>
<dbReference type="PROSITE" id="PS50069">
    <property type="entry name" value="CULLIN_2"/>
    <property type="match status" value="1"/>
</dbReference>
<dbReference type="FunFam" id="1.10.10.10:FF:000050">
    <property type="entry name" value="Cullin 4B"/>
    <property type="match status" value="1"/>
</dbReference>
<dbReference type="Gene3D" id="1.10.10.10">
    <property type="entry name" value="Winged helix-like DNA-binding domain superfamily/Winged helix DNA-binding domain"/>
    <property type="match status" value="1"/>
</dbReference>
<dbReference type="GO" id="GO:0005737">
    <property type="term" value="C:cytoplasm"/>
    <property type="evidence" value="ECO:0007669"/>
    <property type="project" value="UniProtKB-SubCell"/>
</dbReference>
<dbReference type="SUPFAM" id="SSF75632">
    <property type="entry name" value="Cullin homology domain"/>
    <property type="match status" value="1"/>
</dbReference>
<dbReference type="Gene3D" id="3.30.230.130">
    <property type="entry name" value="Cullin, Chain C, Domain 2"/>
    <property type="match status" value="1"/>
</dbReference>
<dbReference type="FunFam" id="3.30.230.130:FF:000001">
    <property type="entry name" value="Cullin 4A"/>
    <property type="match status" value="1"/>
</dbReference>
<dbReference type="GO" id="GO:0042254">
    <property type="term" value="P:ribosome biogenesis"/>
    <property type="evidence" value="ECO:0007669"/>
    <property type="project" value="UniProtKB-ARBA"/>
</dbReference>
<dbReference type="EMBL" id="LR784253">
    <property type="protein sequence ID" value="CAB3234744.1"/>
    <property type="molecule type" value="mRNA"/>
</dbReference>
<dbReference type="GO" id="GO:0006281">
    <property type="term" value="P:DNA repair"/>
    <property type="evidence" value="ECO:0007669"/>
    <property type="project" value="UniProtKB-KW"/>
</dbReference>
<evidence type="ECO:0000256" key="11">
    <source>
        <dbReference type="ARBA" id="ARBA00023204"/>
    </source>
</evidence>
<dbReference type="AlphaFoldDB" id="A0A6F9DB27"/>
<keyword evidence="5" id="KW-0963">Cytoplasm</keyword>
<reference evidence="20" key="1">
    <citation type="submission" date="2020-04" db="EMBL/GenBank/DDBJ databases">
        <authorList>
            <person name="Neveu A P."/>
        </authorList>
    </citation>
    <scope>NUCLEOTIDE SEQUENCE</scope>
    <source>
        <tissue evidence="20">Whole embryo</tissue>
    </source>
</reference>
<dbReference type="GO" id="GO:0031465">
    <property type="term" value="C:Cul4B-RING E3 ubiquitin ligase complex"/>
    <property type="evidence" value="ECO:0007669"/>
    <property type="project" value="UniProtKB-ARBA"/>
</dbReference>
<dbReference type="InterPro" id="IPR036317">
    <property type="entry name" value="Cullin_homology_sf"/>
</dbReference>
<evidence type="ECO:0000256" key="12">
    <source>
        <dbReference type="ARBA" id="ARBA00023242"/>
    </source>
</evidence>
<dbReference type="FunFam" id="1.20.1310.10:FF:000004">
    <property type="entry name" value="Cullin 4B"/>
    <property type="match status" value="1"/>
</dbReference>
<dbReference type="FunFam" id="1.20.1310.10:FF:000001">
    <property type="entry name" value="Cullin 3"/>
    <property type="match status" value="1"/>
</dbReference>
<evidence type="ECO:0000256" key="2">
    <source>
        <dbReference type="ARBA" id="ARBA00004496"/>
    </source>
</evidence>
<keyword evidence="13" id="KW-0131">Cell cycle</keyword>
<feature type="domain" description="Cullin family profile" evidence="19">
    <location>
        <begin position="403"/>
        <end position="633"/>
    </location>
</feature>
<name>A0A6F9DB27_9ASCI</name>
<evidence type="ECO:0000256" key="14">
    <source>
        <dbReference type="ARBA" id="ARBA00068305"/>
    </source>
</evidence>
<feature type="region of interest" description="Disordered" evidence="18">
    <location>
        <begin position="1"/>
        <end position="33"/>
    </location>
</feature>
<dbReference type="InterPro" id="IPR016157">
    <property type="entry name" value="Cullin_CS"/>
</dbReference>
<sequence length="760" mass="88474">MSGDSGSLLNQSSSTDQSKNGVSRHVTQSSMMIGSKSSNAKKLTIKNFKAKPVLPENYERETWRKLEEAVSAIHRSSFIRYSLEELYKAVENLCSHKIAKNLYSQLRDVCEQHIRKQVHVFDENIDGELFLRRLEQEWQDHCQQTIMIRCIFLVLDRTYVLQNSMLPSLWDLGLDLFRENVLSRDHVRERCLLGLLELVVRERSGDAVNRSLLRNLLSMLNDLQIYHSLFEKHFLKETEQFYLTEGDVKKNQLEVYEYLIHTEKRIEEERNLCITCMDNSTLKPLIACVESQLIARHTDFLLNKGLSYLINENRMSDLQRFYSLLSSIQDGTQSLCTCFTDHVKGVASGIVMDSNADATMVQDLLDLKEKLDNIVNTCFDKDAKFIHGLQRAFESSVNKRQNKPAELIAKYVDQRMRSGNKESSEAELDRTLDRIMLLFRFIHGKDVFEAFYKKDLAKRLLVGKSASVDAEKSMLSKLKQECGGAFTSKLEGMFKDMFHSKELMSQYRQYQSTKADMQDISVDINVNILTMGYWPTYTAMEVRLPVEMGKLQECFRQFYLMKHSGRKLTFQSTLGHCVLKSKFKNGNKELQVSLFQTLILLLFNEGDVFSYKYIRDETLCKDVELKRTLQSLACGKARVLTKIPKGKDVGDDDKFEFNSDFKHKLIRIKINQIQMKETVEENIDTTERVFQDRQYQIDAAIVRTMKMRKSLSHQLLASEVYDQLKFPIKPTDIKKRIESLIERDYMQRDKDNTNQYHYVA</sequence>
<evidence type="ECO:0000256" key="6">
    <source>
        <dbReference type="ARBA" id="ARBA00022499"/>
    </source>
</evidence>
<comment type="similarity">
    <text evidence="4 16 17">Belongs to the cullin family.</text>
</comment>
<evidence type="ECO:0000256" key="10">
    <source>
        <dbReference type="ARBA" id="ARBA00022843"/>
    </source>
</evidence>
<comment type="subcellular location">
    <subcellularLocation>
        <location evidence="2">Cytoplasm</location>
    </subcellularLocation>
    <subcellularLocation>
        <location evidence="1">Nucleus</location>
    </subcellularLocation>
</comment>
<dbReference type="GO" id="GO:0031464">
    <property type="term" value="C:Cul4A-RING E3 ubiquitin ligase complex"/>
    <property type="evidence" value="ECO:0007669"/>
    <property type="project" value="UniProtKB-ARBA"/>
</dbReference>
<keyword evidence="7" id="KW-0597">Phosphoprotein</keyword>
<keyword evidence="9" id="KW-0833">Ubl conjugation pathway</keyword>
<dbReference type="InterPro" id="IPR016159">
    <property type="entry name" value="Cullin_repeat-like_dom_sf"/>
</dbReference>
<dbReference type="PANTHER" id="PTHR11932">
    <property type="entry name" value="CULLIN"/>
    <property type="match status" value="1"/>
</dbReference>
<dbReference type="InterPro" id="IPR036390">
    <property type="entry name" value="WH_DNA-bd_sf"/>
</dbReference>
<dbReference type="SUPFAM" id="SSF46785">
    <property type="entry name" value="Winged helix' DNA-binding domain"/>
    <property type="match status" value="1"/>
</dbReference>
<keyword evidence="8" id="KW-0227">DNA damage</keyword>
<evidence type="ECO:0000256" key="9">
    <source>
        <dbReference type="ARBA" id="ARBA00022786"/>
    </source>
</evidence>
<dbReference type="PROSITE" id="PS01256">
    <property type="entry name" value="CULLIN_1"/>
    <property type="match status" value="1"/>
</dbReference>
<dbReference type="Pfam" id="PF10557">
    <property type="entry name" value="Cullin_Nedd8"/>
    <property type="match status" value="1"/>
</dbReference>
<evidence type="ECO:0000256" key="7">
    <source>
        <dbReference type="ARBA" id="ARBA00022553"/>
    </source>
</evidence>
<protein>
    <recommendedName>
        <fullName evidence="15">Cullin-4</fullName>
    </recommendedName>
    <alternativeName>
        <fullName evidence="14">Cullin-4B</fullName>
    </alternativeName>
</protein>
<dbReference type="InterPro" id="IPR059120">
    <property type="entry name" value="Cullin-like_AB"/>
</dbReference>
<evidence type="ECO:0000256" key="13">
    <source>
        <dbReference type="ARBA" id="ARBA00023306"/>
    </source>
</evidence>
<dbReference type="GO" id="GO:0016567">
    <property type="term" value="P:protein ubiquitination"/>
    <property type="evidence" value="ECO:0007669"/>
    <property type="project" value="UniProtKB-ARBA"/>
</dbReference>
<dbReference type="InterPro" id="IPR019559">
    <property type="entry name" value="Cullin_neddylation_domain"/>
</dbReference>
<evidence type="ECO:0000256" key="15">
    <source>
        <dbReference type="ARBA" id="ARBA00069613"/>
    </source>
</evidence>
<dbReference type="Gene3D" id="1.20.1310.10">
    <property type="entry name" value="Cullin Repeats"/>
    <property type="match status" value="4"/>
</dbReference>
<keyword evidence="10" id="KW-0832">Ubl conjugation</keyword>
<dbReference type="Pfam" id="PF26557">
    <property type="entry name" value="Cullin_AB"/>
    <property type="match status" value="1"/>
</dbReference>
<comment type="pathway">
    <text evidence="3">Protein modification; protein ubiquitination.</text>
</comment>
<evidence type="ECO:0000256" key="16">
    <source>
        <dbReference type="PROSITE-ProRule" id="PRU00330"/>
    </source>
</evidence>
<dbReference type="GO" id="GO:0005634">
    <property type="term" value="C:nucleus"/>
    <property type="evidence" value="ECO:0007669"/>
    <property type="project" value="UniProtKB-SubCell"/>
</dbReference>
<accession>A0A6F9DB27</accession>
<dbReference type="InterPro" id="IPR045093">
    <property type="entry name" value="Cullin"/>
</dbReference>
<gene>
    <name evidence="20" type="primary">Cul4a</name>
</gene>
<keyword evidence="11" id="KW-0234">DNA repair</keyword>
<dbReference type="FunFam" id="1.20.1310.10:FF:000003">
    <property type="entry name" value="Cullin 4A"/>
    <property type="match status" value="1"/>
</dbReference>
<evidence type="ECO:0000256" key="17">
    <source>
        <dbReference type="RuleBase" id="RU003829"/>
    </source>
</evidence>
<evidence type="ECO:0000259" key="19">
    <source>
        <dbReference type="PROSITE" id="PS50069"/>
    </source>
</evidence>
<dbReference type="SMART" id="SM00182">
    <property type="entry name" value="CULLIN"/>
    <property type="match status" value="1"/>
</dbReference>
<evidence type="ECO:0000256" key="18">
    <source>
        <dbReference type="SAM" id="MobiDB-lite"/>
    </source>
</evidence>
<dbReference type="Pfam" id="PF00888">
    <property type="entry name" value="Cullin"/>
    <property type="match status" value="1"/>
</dbReference>
<dbReference type="GO" id="GO:0006511">
    <property type="term" value="P:ubiquitin-dependent protein catabolic process"/>
    <property type="evidence" value="ECO:0007669"/>
    <property type="project" value="InterPro"/>
</dbReference>
<dbReference type="FunFam" id="1.20.1310.10:FF:000059">
    <property type="entry name" value="Cullin-4B"/>
    <property type="match status" value="1"/>
</dbReference>
<dbReference type="InterPro" id="IPR036388">
    <property type="entry name" value="WH-like_DNA-bd_sf"/>
</dbReference>
<dbReference type="GO" id="GO:0031625">
    <property type="term" value="F:ubiquitin protein ligase binding"/>
    <property type="evidence" value="ECO:0007669"/>
    <property type="project" value="InterPro"/>
</dbReference>
<evidence type="ECO:0000256" key="5">
    <source>
        <dbReference type="ARBA" id="ARBA00022490"/>
    </source>
</evidence>
<keyword evidence="12" id="KW-0539">Nucleus</keyword>
<evidence type="ECO:0000313" key="20">
    <source>
        <dbReference type="EMBL" id="CAB3234744.1"/>
    </source>
</evidence>
<evidence type="ECO:0000256" key="3">
    <source>
        <dbReference type="ARBA" id="ARBA00004906"/>
    </source>
</evidence>
<proteinExistence type="evidence at transcript level"/>
<dbReference type="InterPro" id="IPR001373">
    <property type="entry name" value="Cullin_N"/>
</dbReference>
<organism evidence="20">
    <name type="scientific">Phallusia mammillata</name>
    <dbReference type="NCBI Taxonomy" id="59560"/>
    <lineage>
        <taxon>Eukaryota</taxon>
        <taxon>Metazoa</taxon>
        <taxon>Chordata</taxon>
        <taxon>Tunicata</taxon>
        <taxon>Ascidiacea</taxon>
        <taxon>Phlebobranchia</taxon>
        <taxon>Ascidiidae</taxon>
        <taxon>Phallusia</taxon>
    </lineage>
</organism>
<dbReference type="SMART" id="SM00884">
    <property type="entry name" value="Cullin_Nedd8"/>
    <property type="match status" value="1"/>
</dbReference>
<evidence type="ECO:0000256" key="1">
    <source>
        <dbReference type="ARBA" id="ARBA00004123"/>
    </source>
</evidence>
<dbReference type="SUPFAM" id="SSF74788">
    <property type="entry name" value="Cullin repeat-like"/>
    <property type="match status" value="1"/>
</dbReference>
<dbReference type="InterPro" id="IPR016158">
    <property type="entry name" value="Cullin_homology"/>
</dbReference>